<evidence type="ECO:0000256" key="5">
    <source>
        <dbReference type="SAM" id="Phobius"/>
    </source>
</evidence>
<dbReference type="Gene3D" id="1.20.1250.20">
    <property type="entry name" value="MFS general substrate transporter like domains"/>
    <property type="match status" value="2"/>
</dbReference>
<dbReference type="Proteomes" id="UP000001876">
    <property type="component" value="Unassembled WGS sequence"/>
</dbReference>
<dbReference type="PANTHER" id="PTHR43184:SF12">
    <property type="entry name" value="SUGAR PHOSPHATE EXCHANGER 3"/>
    <property type="match status" value="1"/>
</dbReference>
<feature type="transmembrane region" description="Helical" evidence="5">
    <location>
        <begin position="357"/>
        <end position="378"/>
    </location>
</feature>
<feature type="transmembrane region" description="Helical" evidence="5">
    <location>
        <begin position="191"/>
        <end position="210"/>
    </location>
</feature>
<accession>C1MXC1</accession>
<proteinExistence type="predicted"/>
<dbReference type="eggNOG" id="KOG2533">
    <property type="taxonomic scope" value="Eukaryota"/>
</dbReference>
<feature type="transmembrane region" description="Helical" evidence="5">
    <location>
        <begin position="60"/>
        <end position="76"/>
    </location>
</feature>
<dbReference type="OMA" id="SCAFART"/>
<dbReference type="GeneID" id="9685808"/>
<dbReference type="InterPro" id="IPR011701">
    <property type="entry name" value="MFS"/>
</dbReference>
<reference evidence="6 7" key="1">
    <citation type="journal article" date="2009" name="Science">
        <title>Green evolution and dynamic adaptations revealed by genomes of the marine picoeukaryotes Micromonas.</title>
        <authorList>
            <person name="Worden A.Z."/>
            <person name="Lee J.H."/>
            <person name="Mock T."/>
            <person name="Rouze P."/>
            <person name="Simmons M.P."/>
            <person name="Aerts A.L."/>
            <person name="Allen A.E."/>
            <person name="Cuvelier M.L."/>
            <person name="Derelle E."/>
            <person name="Everett M.V."/>
            <person name="Foulon E."/>
            <person name="Grimwood J."/>
            <person name="Gundlach H."/>
            <person name="Henrissat B."/>
            <person name="Napoli C."/>
            <person name="McDonald S.M."/>
            <person name="Parker M.S."/>
            <person name="Rombauts S."/>
            <person name="Salamov A."/>
            <person name="Von Dassow P."/>
            <person name="Badger J.H."/>
            <person name="Coutinho P.M."/>
            <person name="Demir E."/>
            <person name="Dubchak I."/>
            <person name="Gentemann C."/>
            <person name="Eikrem W."/>
            <person name="Gready J.E."/>
            <person name="John U."/>
            <person name="Lanier W."/>
            <person name="Lindquist E.A."/>
            <person name="Lucas S."/>
            <person name="Mayer K.F."/>
            <person name="Moreau H."/>
            <person name="Not F."/>
            <person name="Otillar R."/>
            <person name="Panaud O."/>
            <person name="Pangilinan J."/>
            <person name="Paulsen I."/>
            <person name="Piegu B."/>
            <person name="Poliakov A."/>
            <person name="Robbens S."/>
            <person name="Schmutz J."/>
            <person name="Toulza E."/>
            <person name="Wyss T."/>
            <person name="Zelensky A."/>
            <person name="Zhou K."/>
            <person name="Armbrust E.V."/>
            <person name="Bhattacharya D."/>
            <person name="Goodenough U.W."/>
            <person name="Van de Peer Y."/>
            <person name="Grigoriev I.V."/>
        </authorList>
    </citation>
    <scope>NUCLEOTIDE SEQUENCE [LARGE SCALE GENOMIC DNA]</scope>
    <source>
        <strain evidence="6 7">CCMP1545</strain>
    </source>
</reference>
<sequence length="516" mass="52661">MTARAAQAGIARGSTDYLVVFVTYLAAASLRAARQGVAAVKPELQSDANFTATALDAMDTVYLLSLGSVLIVSGAIGKMKGNLSCAIVGLSLSAASMAITGILLRAMTPASVAAATTQVAFAHGPLRAIDGFAQALAIPNVVAVASAFVHPAKMGVVLGAWMTSGPVGDVLAMQLASSFAEDASGGRWTSVYFVVAAAELTAALSLYACVDARASPSIRGEDDALLGRGGGGGRGGRGGGGDGFGEALPLLGGVGVGGGVGVERYASRVKSGWTGAVASIARDVREAWDIPGLRDWTLSCAFARTLVLSVLLWMPYYLSKTLGSQVVADNLVNVFAVAIAVGSVLAGQLMDVLYGRYAPAFACMFVLGASPLLALPRLEHATTTFALVLTSLGLFVAGPANTFWSGVCVDLAESVNKPRLVSTCVGVVGGVGILGSALGCWIVGRVGSGSSSVAAAETEEAELDAGEGSAFRDRWDNAFLLMFFVCLKAALALSRLSYWQLRGGMGKPAATTDSRR</sequence>
<feature type="transmembrane region" description="Helical" evidence="5">
    <location>
        <begin position="331"/>
        <end position="350"/>
    </location>
</feature>
<dbReference type="KEGG" id="mpp:MICPUCDRAFT_60101"/>
<evidence type="ECO:0000313" key="7">
    <source>
        <dbReference type="Proteomes" id="UP000001876"/>
    </source>
</evidence>
<dbReference type="InterPro" id="IPR036259">
    <property type="entry name" value="MFS_trans_sf"/>
</dbReference>
<gene>
    <name evidence="6" type="ORF">MICPUCDRAFT_60101</name>
</gene>
<dbReference type="EMBL" id="GG663742">
    <property type="protein sequence ID" value="EEH55139.1"/>
    <property type="molecule type" value="Genomic_DNA"/>
</dbReference>
<keyword evidence="4 5" id="KW-0472">Membrane</keyword>
<protein>
    <submittedName>
        <fullName evidence="6">Major facilitator superfamily</fullName>
    </submittedName>
</protein>
<feature type="transmembrane region" description="Helical" evidence="5">
    <location>
        <begin position="420"/>
        <end position="444"/>
    </location>
</feature>
<evidence type="ECO:0000256" key="1">
    <source>
        <dbReference type="ARBA" id="ARBA00004141"/>
    </source>
</evidence>
<dbReference type="GO" id="GO:0022857">
    <property type="term" value="F:transmembrane transporter activity"/>
    <property type="evidence" value="ECO:0007669"/>
    <property type="project" value="InterPro"/>
</dbReference>
<evidence type="ECO:0000313" key="6">
    <source>
        <dbReference type="EMBL" id="EEH55139.1"/>
    </source>
</evidence>
<comment type="subcellular location">
    <subcellularLocation>
        <location evidence="1">Membrane</location>
        <topology evidence="1">Multi-pass membrane protein</topology>
    </subcellularLocation>
</comment>
<keyword evidence="7" id="KW-1185">Reference proteome</keyword>
<feature type="transmembrane region" description="Helical" evidence="5">
    <location>
        <begin position="301"/>
        <end position="319"/>
    </location>
</feature>
<evidence type="ECO:0000256" key="3">
    <source>
        <dbReference type="ARBA" id="ARBA00022989"/>
    </source>
</evidence>
<dbReference type="Pfam" id="PF07690">
    <property type="entry name" value="MFS_1"/>
    <property type="match status" value="1"/>
</dbReference>
<feature type="transmembrane region" description="Helical" evidence="5">
    <location>
        <begin position="83"/>
        <end position="104"/>
    </location>
</feature>
<keyword evidence="2 5" id="KW-0812">Transmembrane</keyword>
<organism evidence="7">
    <name type="scientific">Micromonas pusilla (strain CCMP1545)</name>
    <name type="common">Picoplanktonic green alga</name>
    <dbReference type="NCBI Taxonomy" id="564608"/>
    <lineage>
        <taxon>Eukaryota</taxon>
        <taxon>Viridiplantae</taxon>
        <taxon>Chlorophyta</taxon>
        <taxon>Mamiellophyceae</taxon>
        <taxon>Mamiellales</taxon>
        <taxon>Mamiellaceae</taxon>
        <taxon>Micromonas</taxon>
    </lineage>
</organism>
<evidence type="ECO:0000256" key="2">
    <source>
        <dbReference type="ARBA" id="ARBA00022692"/>
    </source>
</evidence>
<evidence type="ECO:0000256" key="4">
    <source>
        <dbReference type="ARBA" id="ARBA00023136"/>
    </source>
</evidence>
<dbReference type="AlphaFoldDB" id="C1MXC1"/>
<name>C1MXC1_MICPC</name>
<dbReference type="GO" id="GO:0016020">
    <property type="term" value="C:membrane"/>
    <property type="evidence" value="ECO:0007669"/>
    <property type="project" value="UniProtKB-SubCell"/>
</dbReference>
<keyword evidence="3 5" id="KW-1133">Transmembrane helix</keyword>
<dbReference type="SUPFAM" id="SSF103473">
    <property type="entry name" value="MFS general substrate transporter"/>
    <property type="match status" value="1"/>
</dbReference>
<feature type="transmembrane region" description="Helical" evidence="5">
    <location>
        <begin position="478"/>
        <end position="498"/>
    </location>
</feature>
<feature type="transmembrane region" description="Helical" evidence="5">
    <location>
        <begin position="384"/>
        <end position="408"/>
    </location>
</feature>
<dbReference type="PANTHER" id="PTHR43184">
    <property type="entry name" value="MAJOR FACILITATOR SUPERFAMILY TRANSPORTER 16, ISOFORM B"/>
    <property type="match status" value="1"/>
</dbReference>
<dbReference type="RefSeq" id="XP_003060370.1">
    <property type="nucleotide sequence ID" value="XM_003060324.1"/>
</dbReference>